<protein>
    <recommendedName>
        <fullName evidence="2">Peptidase C51 domain-containing protein</fullName>
    </recommendedName>
</protein>
<evidence type="ECO:0000313" key="4">
    <source>
        <dbReference type="Proteomes" id="UP000622552"/>
    </source>
</evidence>
<dbReference type="InterPro" id="IPR007921">
    <property type="entry name" value="CHAP_dom"/>
</dbReference>
<dbReference type="AlphaFoldDB" id="A0A8J7KI60"/>
<evidence type="ECO:0000259" key="2">
    <source>
        <dbReference type="Pfam" id="PF05257"/>
    </source>
</evidence>
<accession>A0A8J7KI60</accession>
<dbReference type="Proteomes" id="UP000622552">
    <property type="component" value="Unassembled WGS sequence"/>
</dbReference>
<dbReference type="SUPFAM" id="SSF54001">
    <property type="entry name" value="Cysteine proteinases"/>
    <property type="match status" value="1"/>
</dbReference>
<sequence>MRVSSKSGLGRRIAGALLILAASAGITAMSAAPAMADTRSGIVDTARGQLGHGPCSPSYYSSCGEDWCADFAKWVWAQNGVNVTGLNPMAASFRTYGINNGTWHPLGDGYVPQLGDAIMFDYNGTGISHVALVQAVRSVNDLTEIGGNQGTGNWSANRVTEYRVTPSAGRVVGYTSPAGIPSSPPPVKSTPIAVGSDGTQMILTSGGTVLAKQGVGLYGWTVETDPGVKAIATNGGVQLILTADGTVLAKEGIGLYGWTVESDPGITAIAVGGDGTQLILDASGTVWAKKGVGLYGWTQETDAVVKAIAVGTDGTQMILAADGTVLAKQGIGLYGWTVESDAVVKSIATNGGVQVALAADGTVLAKQGIGLYGWTVESDPGITAIAVGSDGTQLIRDGSGQALAKSTIGLYGWTLETDAVVAAVATNAGVQLILDNSGHVSAKQAIGLYGWTLESDPIS</sequence>
<evidence type="ECO:0000313" key="3">
    <source>
        <dbReference type="EMBL" id="MBG6135859.1"/>
    </source>
</evidence>
<organism evidence="3 4">
    <name type="scientific">Longispora fulva</name>
    <dbReference type="NCBI Taxonomy" id="619741"/>
    <lineage>
        <taxon>Bacteria</taxon>
        <taxon>Bacillati</taxon>
        <taxon>Actinomycetota</taxon>
        <taxon>Actinomycetes</taxon>
        <taxon>Micromonosporales</taxon>
        <taxon>Micromonosporaceae</taxon>
        <taxon>Longispora</taxon>
    </lineage>
</organism>
<dbReference type="RefSeq" id="WP_197002915.1">
    <property type="nucleotide sequence ID" value="NZ_BONS01000002.1"/>
</dbReference>
<proteinExistence type="predicted"/>
<comment type="caution">
    <text evidence="3">The sequence shown here is derived from an EMBL/GenBank/DDBJ whole genome shotgun (WGS) entry which is preliminary data.</text>
</comment>
<feature type="chain" id="PRO_5035296612" description="Peptidase C51 domain-containing protein" evidence="1">
    <location>
        <begin position="37"/>
        <end position="459"/>
    </location>
</feature>
<feature type="domain" description="Peptidase C51" evidence="2">
    <location>
        <begin position="64"/>
        <end position="145"/>
    </location>
</feature>
<keyword evidence="4" id="KW-1185">Reference proteome</keyword>
<name>A0A8J7KI60_9ACTN</name>
<dbReference type="EMBL" id="JADOUF010000001">
    <property type="protein sequence ID" value="MBG6135859.1"/>
    <property type="molecule type" value="Genomic_DNA"/>
</dbReference>
<gene>
    <name evidence="3" type="ORF">IW245_002053</name>
</gene>
<evidence type="ECO:0000256" key="1">
    <source>
        <dbReference type="SAM" id="SignalP"/>
    </source>
</evidence>
<feature type="signal peptide" evidence="1">
    <location>
        <begin position="1"/>
        <end position="36"/>
    </location>
</feature>
<dbReference type="Pfam" id="PF05257">
    <property type="entry name" value="CHAP"/>
    <property type="match status" value="1"/>
</dbReference>
<reference evidence="3" key="1">
    <citation type="submission" date="2020-11" db="EMBL/GenBank/DDBJ databases">
        <title>Sequencing the genomes of 1000 actinobacteria strains.</title>
        <authorList>
            <person name="Klenk H.-P."/>
        </authorList>
    </citation>
    <scope>NUCLEOTIDE SEQUENCE</scope>
    <source>
        <strain evidence="3">DSM 45356</strain>
    </source>
</reference>
<keyword evidence="1" id="KW-0732">Signal</keyword>
<dbReference type="InterPro" id="IPR038765">
    <property type="entry name" value="Papain-like_cys_pep_sf"/>
</dbReference>